<name>A0A1B0A9T0_GLOPL</name>
<sequence>MKPDYLASDLETLIKVDVRTTYQSVCKPACKGLHCLFRCDQFLQADVNKRHEVAHSARLYCNYLSTKYKVKECLAHSGWKKCEDEHNTLLRMAASINEQREANPTHASSCITVTVNIGLLQATIAVYRCDQFLEADVKEPGKVVQQRGYATIA</sequence>
<evidence type="ECO:0000313" key="1">
    <source>
        <dbReference type="EnsemblMetazoa" id="GPAI038785-PA"/>
    </source>
</evidence>
<proteinExistence type="predicted"/>
<reference evidence="2" key="1">
    <citation type="submission" date="2014-03" db="EMBL/GenBank/DDBJ databases">
        <authorList>
            <person name="Aksoy S."/>
            <person name="Warren W."/>
            <person name="Wilson R.K."/>
        </authorList>
    </citation>
    <scope>NUCLEOTIDE SEQUENCE [LARGE SCALE GENOMIC DNA]</scope>
    <source>
        <strain evidence="2">IAEA</strain>
    </source>
</reference>
<evidence type="ECO:0000313" key="2">
    <source>
        <dbReference type="Proteomes" id="UP000092445"/>
    </source>
</evidence>
<reference evidence="1" key="2">
    <citation type="submission" date="2020-05" db="UniProtKB">
        <authorList>
            <consortium name="EnsemblMetazoa"/>
        </authorList>
    </citation>
    <scope>IDENTIFICATION</scope>
    <source>
        <strain evidence="1">IAEA</strain>
    </source>
</reference>
<dbReference type="VEuPathDB" id="VectorBase:GPAI038785"/>
<dbReference type="EnsemblMetazoa" id="GPAI038785-RA">
    <property type="protein sequence ID" value="GPAI038785-PA"/>
    <property type="gene ID" value="GPAI038785"/>
</dbReference>
<dbReference type="Proteomes" id="UP000092445">
    <property type="component" value="Unassembled WGS sequence"/>
</dbReference>
<dbReference type="AlphaFoldDB" id="A0A1B0A9T0"/>
<keyword evidence="2" id="KW-1185">Reference proteome</keyword>
<organism evidence="1 2">
    <name type="scientific">Glossina pallidipes</name>
    <name type="common">Tsetse fly</name>
    <dbReference type="NCBI Taxonomy" id="7398"/>
    <lineage>
        <taxon>Eukaryota</taxon>
        <taxon>Metazoa</taxon>
        <taxon>Ecdysozoa</taxon>
        <taxon>Arthropoda</taxon>
        <taxon>Hexapoda</taxon>
        <taxon>Insecta</taxon>
        <taxon>Pterygota</taxon>
        <taxon>Neoptera</taxon>
        <taxon>Endopterygota</taxon>
        <taxon>Diptera</taxon>
        <taxon>Brachycera</taxon>
        <taxon>Muscomorpha</taxon>
        <taxon>Hippoboscoidea</taxon>
        <taxon>Glossinidae</taxon>
        <taxon>Glossina</taxon>
    </lineage>
</organism>
<accession>A0A1B0A9T0</accession>
<protein>
    <submittedName>
        <fullName evidence="1">Uncharacterized protein</fullName>
    </submittedName>
</protein>